<organism evidence="1 2">
    <name type="scientific">Austropuccinia psidii MF-1</name>
    <dbReference type="NCBI Taxonomy" id="1389203"/>
    <lineage>
        <taxon>Eukaryota</taxon>
        <taxon>Fungi</taxon>
        <taxon>Dikarya</taxon>
        <taxon>Basidiomycota</taxon>
        <taxon>Pucciniomycotina</taxon>
        <taxon>Pucciniomycetes</taxon>
        <taxon>Pucciniales</taxon>
        <taxon>Sphaerophragmiaceae</taxon>
        <taxon>Austropuccinia</taxon>
    </lineage>
</organism>
<dbReference type="Proteomes" id="UP000765509">
    <property type="component" value="Unassembled WGS sequence"/>
</dbReference>
<evidence type="ECO:0000313" key="1">
    <source>
        <dbReference type="EMBL" id="MBW0465877.1"/>
    </source>
</evidence>
<gene>
    <name evidence="1" type="ORF">O181_005592</name>
</gene>
<name>A0A9Q3BIE1_9BASI</name>
<protein>
    <submittedName>
        <fullName evidence="1">Uncharacterized protein</fullName>
    </submittedName>
</protein>
<comment type="caution">
    <text evidence="1">The sequence shown here is derived from an EMBL/GenBank/DDBJ whole genome shotgun (WGS) entry which is preliminary data.</text>
</comment>
<dbReference type="OrthoDB" id="2505547at2759"/>
<dbReference type="AlphaFoldDB" id="A0A9Q3BIE1"/>
<evidence type="ECO:0000313" key="2">
    <source>
        <dbReference type="Proteomes" id="UP000765509"/>
    </source>
</evidence>
<proteinExistence type="predicted"/>
<reference evidence="1" key="1">
    <citation type="submission" date="2021-03" db="EMBL/GenBank/DDBJ databases">
        <title>Draft genome sequence of rust myrtle Austropuccinia psidii MF-1, a brazilian biotype.</title>
        <authorList>
            <person name="Quecine M.C."/>
            <person name="Pachon D.M.R."/>
            <person name="Bonatelli M.L."/>
            <person name="Correr F.H."/>
            <person name="Franceschini L.M."/>
            <person name="Leite T.F."/>
            <person name="Margarido G.R.A."/>
            <person name="Almeida C.A."/>
            <person name="Ferrarezi J.A."/>
            <person name="Labate C.A."/>
        </authorList>
    </citation>
    <scope>NUCLEOTIDE SEQUENCE</scope>
    <source>
        <strain evidence="1">MF-1</strain>
    </source>
</reference>
<dbReference type="EMBL" id="AVOT02001151">
    <property type="protein sequence ID" value="MBW0465877.1"/>
    <property type="molecule type" value="Genomic_DNA"/>
</dbReference>
<sequence length="211" mass="23022">MQSLHMPLSSPLPASSQLSSSAYERFIQEPYCTANCFDCLQSDGANFPEWVACLNWVLCISFNSEMSVNDSPSLLDNCTPQGNRVVRDLLNTLIENGSGTPKPNSTIVLTLQHSFAIFNKLGIEAKELEGTLAQASCHVPPTLDQVAFDQLVTAAILSKGEEKPSLTLVILNVFQNRPDTAQLPLPFVYCVSNPNVLLAKIPLLWPANGFN</sequence>
<accession>A0A9Q3BIE1</accession>
<keyword evidence="2" id="KW-1185">Reference proteome</keyword>